<gene>
    <name evidence="2" type="ORF">AVEN_94219_1</name>
</gene>
<proteinExistence type="predicted"/>
<accession>A0A4Y2QC89</accession>
<evidence type="ECO:0000313" key="2">
    <source>
        <dbReference type="EMBL" id="GBN59896.1"/>
    </source>
</evidence>
<dbReference type="OrthoDB" id="6767476at2759"/>
<dbReference type="AlphaFoldDB" id="A0A4Y2QC89"/>
<name>A0A4Y2QC89_ARAVE</name>
<protein>
    <submittedName>
        <fullName evidence="2">Uncharacterized protein</fullName>
    </submittedName>
</protein>
<feature type="compositionally biased region" description="Basic and acidic residues" evidence="1">
    <location>
        <begin position="66"/>
        <end position="97"/>
    </location>
</feature>
<comment type="caution">
    <text evidence="2">The sequence shown here is derived from an EMBL/GenBank/DDBJ whole genome shotgun (WGS) entry which is preliminary data.</text>
</comment>
<dbReference type="EMBL" id="BGPR01013268">
    <property type="protein sequence ID" value="GBN59896.1"/>
    <property type="molecule type" value="Genomic_DNA"/>
</dbReference>
<sequence length="237" mass="27766">MDSVESLDVSSIDDLVTISDAIKTVEERADIQESVGLSEEDDKRKKRKHEKLSAVVTSPQMIMYYKKKEDTKNEKAAEKEKRKIERERRKMEKEQKKVNYTKRNRKSSSESSISFDDSIVNELCDLDYGESEEEGLPIFDESELKEGQFVLVSMMGGKRNAQKYVYLCIIQDIRDKAIHVQRLKSTKNKNEFVIVENDLFNIKYQDLISIMPQPELKMKDRQLTYTFNKKLAVREKM</sequence>
<feature type="region of interest" description="Disordered" evidence="1">
    <location>
        <begin position="29"/>
        <end position="53"/>
    </location>
</feature>
<organism evidence="2 3">
    <name type="scientific">Araneus ventricosus</name>
    <name type="common">Orbweaver spider</name>
    <name type="synonym">Epeira ventricosa</name>
    <dbReference type="NCBI Taxonomy" id="182803"/>
    <lineage>
        <taxon>Eukaryota</taxon>
        <taxon>Metazoa</taxon>
        <taxon>Ecdysozoa</taxon>
        <taxon>Arthropoda</taxon>
        <taxon>Chelicerata</taxon>
        <taxon>Arachnida</taxon>
        <taxon>Araneae</taxon>
        <taxon>Araneomorphae</taxon>
        <taxon>Entelegynae</taxon>
        <taxon>Araneoidea</taxon>
        <taxon>Araneidae</taxon>
        <taxon>Araneus</taxon>
    </lineage>
</organism>
<dbReference type="Proteomes" id="UP000499080">
    <property type="component" value="Unassembled WGS sequence"/>
</dbReference>
<evidence type="ECO:0000256" key="1">
    <source>
        <dbReference type="SAM" id="MobiDB-lite"/>
    </source>
</evidence>
<evidence type="ECO:0000313" key="3">
    <source>
        <dbReference type="Proteomes" id="UP000499080"/>
    </source>
</evidence>
<feature type="region of interest" description="Disordered" evidence="1">
    <location>
        <begin position="66"/>
        <end position="113"/>
    </location>
</feature>
<reference evidence="2 3" key="1">
    <citation type="journal article" date="2019" name="Sci. Rep.">
        <title>Orb-weaving spider Araneus ventricosus genome elucidates the spidroin gene catalogue.</title>
        <authorList>
            <person name="Kono N."/>
            <person name="Nakamura H."/>
            <person name="Ohtoshi R."/>
            <person name="Moran D.A.P."/>
            <person name="Shinohara A."/>
            <person name="Yoshida Y."/>
            <person name="Fujiwara M."/>
            <person name="Mori M."/>
            <person name="Tomita M."/>
            <person name="Arakawa K."/>
        </authorList>
    </citation>
    <scope>NUCLEOTIDE SEQUENCE [LARGE SCALE GENOMIC DNA]</scope>
</reference>
<keyword evidence="3" id="KW-1185">Reference proteome</keyword>